<protein>
    <recommendedName>
        <fullName evidence="4">urocanate hydratase</fullName>
        <ecNumber evidence="4">4.2.1.49</ecNumber>
    </recommendedName>
    <alternativeName>
        <fullName evidence="8">Imidazolonepropionate hydrolase</fullName>
    </alternativeName>
</protein>
<dbReference type="GO" id="GO:0016153">
    <property type="term" value="F:urocanate hydratase activity"/>
    <property type="evidence" value="ECO:0007669"/>
    <property type="project" value="UniProtKB-EC"/>
</dbReference>
<evidence type="ECO:0000256" key="7">
    <source>
        <dbReference type="ARBA" id="ARBA00023239"/>
    </source>
</evidence>
<keyword evidence="6" id="KW-0520">NAD</keyword>
<evidence type="ECO:0000313" key="14">
    <source>
        <dbReference type="EMBL" id="CAG06787.1"/>
    </source>
</evidence>
<dbReference type="EC" id="4.2.1.49" evidence="4"/>
<evidence type="ECO:0000256" key="10">
    <source>
        <dbReference type="SAM" id="MobiDB-lite"/>
    </source>
</evidence>
<evidence type="ECO:0000256" key="1">
    <source>
        <dbReference type="ARBA" id="ARBA00001911"/>
    </source>
</evidence>
<dbReference type="InterPro" id="IPR035085">
    <property type="entry name" value="Urocanase_Rossmann-like"/>
</dbReference>
<organism evidence="14">
    <name type="scientific">Tetraodon nigroviridis</name>
    <name type="common">Spotted green pufferfish</name>
    <name type="synonym">Chelonodon nigroviridis</name>
    <dbReference type="NCBI Taxonomy" id="99883"/>
    <lineage>
        <taxon>Eukaryota</taxon>
        <taxon>Metazoa</taxon>
        <taxon>Chordata</taxon>
        <taxon>Craniata</taxon>
        <taxon>Vertebrata</taxon>
        <taxon>Euteleostomi</taxon>
        <taxon>Actinopterygii</taxon>
        <taxon>Neopterygii</taxon>
        <taxon>Teleostei</taxon>
        <taxon>Neoteleostei</taxon>
        <taxon>Acanthomorphata</taxon>
        <taxon>Eupercaria</taxon>
        <taxon>Tetraodontiformes</taxon>
        <taxon>Tetradontoidea</taxon>
        <taxon>Tetraodontidae</taxon>
        <taxon>Tetraodon</taxon>
    </lineage>
</organism>
<keyword evidence="5" id="KW-0369">Histidine metabolism</keyword>
<dbReference type="PANTHER" id="PTHR12216">
    <property type="entry name" value="UROCANATE HYDRATASE"/>
    <property type="match status" value="1"/>
</dbReference>
<feature type="compositionally biased region" description="Basic residues" evidence="10">
    <location>
        <begin position="695"/>
        <end position="707"/>
    </location>
</feature>
<dbReference type="GO" id="GO:0019556">
    <property type="term" value="P:L-histidine catabolic process to glutamate and formamide"/>
    <property type="evidence" value="ECO:0007669"/>
    <property type="project" value="UniProtKB-UniPathway"/>
</dbReference>
<name>Q4RXU5_TETNG</name>
<dbReference type="OrthoDB" id="194468at2759"/>
<feature type="region of interest" description="Disordered" evidence="10">
    <location>
        <begin position="690"/>
        <end position="734"/>
    </location>
</feature>
<dbReference type="InterPro" id="IPR035400">
    <property type="entry name" value="Urocanase_N"/>
</dbReference>
<evidence type="ECO:0000259" key="11">
    <source>
        <dbReference type="Pfam" id="PF01175"/>
    </source>
</evidence>
<dbReference type="Pfam" id="PF17392">
    <property type="entry name" value="Urocanase_C"/>
    <property type="match status" value="1"/>
</dbReference>
<evidence type="ECO:0000256" key="8">
    <source>
        <dbReference type="ARBA" id="ARBA00031640"/>
    </source>
</evidence>
<proteinExistence type="inferred from homology"/>
<dbReference type="Pfam" id="PF01175">
    <property type="entry name" value="Urocanase"/>
    <property type="match status" value="1"/>
</dbReference>
<dbReference type="FunFam" id="3.40.1770.10:FF:000003">
    <property type="entry name" value="Urocanate hydratase 1"/>
    <property type="match status" value="1"/>
</dbReference>
<dbReference type="UniPathway" id="UPA00379">
    <property type="reaction ID" value="UER00550"/>
</dbReference>
<dbReference type="InterPro" id="IPR055351">
    <property type="entry name" value="Urocanase"/>
</dbReference>
<evidence type="ECO:0000256" key="3">
    <source>
        <dbReference type="ARBA" id="ARBA00007578"/>
    </source>
</evidence>
<dbReference type="Pfam" id="PF17391">
    <property type="entry name" value="Urocanase_N"/>
    <property type="match status" value="1"/>
</dbReference>
<dbReference type="EMBL" id="CAAE01014979">
    <property type="protein sequence ID" value="CAG06787.1"/>
    <property type="molecule type" value="Genomic_DNA"/>
</dbReference>
<dbReference type="InterPro" id="IPR035401">
    <property type="entry name" value="Urocanase_C"/>
</dbReference>
<gene>
    <name evidence="14" type="ORF">GSTENG00027281001</name>
</gene>
<dbReference type="KEGG" id="tng:GSTEN00027281G001"/>
<comment type="cofactor">
    <cofactor evidence="1">
        <name>NAD(+)</name>
        <dbReference type="ChEBI" id="CHEBI:57540"/>
    </cofactor>
</comment>
<dbReference type="InterPro" id="IPR036190">
    <property type="entry name" value="Urocanase_sf"/>
</dbReference>
<dbReference type="AlphaFoldDB" id="Q4RXU5"/>
<evidence type="ECO:0000256" key="9">
    <source>
        <dbReference type="ARBA" id="ARBA00047623"/>
    </source>
</evidence>
<feature type="domain" description="Urocanase C-terminal" evidence="13">
    <location>
        <begin position="466"/>
        <end position="657"/>
    </location>
</feature>
<dbReference type="HAMAP" id="MF_00577">
    <property type="entry name" value="HutU"/>
    <property type="match status" value="1"/>
</dbReference>
<reference evidence="14" key="1">
    <citation type="journal article" date="2004" name="Nature">
        <title>Genome duplication in the teleost fish Tetraodon nigroviridis reveals the early vertebrate proto-karyotype.</title>
        <authorList>
            <person name="Jaillon O."/>
            <person name="Aury J.-M."/>
            <person name="Brunet F."/>
            <person name="Petit J.-L."/>
            <person name="Stange-Thomann N."/>
            <person name="Mauceli E."/>
            <person name="Bouneau L."/>
            <person name="Fischer C."/>
            <person name="Ozouf-Costaz C."/>
            <person name="Bernot A."/>
            <person name="Nicaud S."/>
            <person name="Jaffe D."/>
            <person name="Fisher S."/>
            <person name="Lutfalla G."/>
            <person name="Dossat C."/>
            <person name="Segurens B."/>
            <person name="Dasilva C."/>
            <person name="Salanoubat M."/>
            <person name="Levy M."/>
            <person name="Boudet N."/>
            <person name="Castellano S."/>
            <person name="Anthouard V."/>
            <person name="Jubin C."/>
            <person name="Castelli V."/>
            <person name="Katinka M."/>
            <person name="Vacherie B."/>
            <person name="Biemont C."/>
            <person name="Skalli Z."/>
            <person name="Cattolico L."/>
            <person name="Poulain J."/>
            <person name="De Berardinis V."/>
            <person name="Cruaud C."/>
            <person name="Duprat S."/>
            <person name="Brottier P."/>
            <person name="Coutanceau J.-P."/>
            <person name="Gouzy J."/>
            <person name="Parra G."/>
            <person name="Lardier G."/>
            <person name="Chapple C."/>
            <person name="McKernan K.J."/>
            <person name="McEwan P."/>
            <person name="Bosak S."/>
            <person name="Kellis M."/>
            <person name="Volff J.-N."/>
            <person name="Guigo R."/>
            <person name="Zody M.C."/>
            <person name="Mesirov J."/>
            <person name="Lindblad-Toh K."/>
            <person name="Birren B."/>
            <person name="Nusbaum C."/>
            <person name="Kahn D."/>
            <person name="Robinson-Rechavi M."/>
            <person name="Laudet V."/>
            <person name="Schachter V."/>
            <person name="Quetier F."/>
            <person name="Saurin W."/>
            <person name="Scarpelli C."/>
            <person name="Wincker P."/>
            <person name="Lander E.S."/>
            <person name="Weissenbach J."/>
            <person name="Roest Crollius H."/>
        </authorList>
    </citation>
    <scope>NUCLEOTIDE SEQUENCE [LARGE SCALE GENOMIC DNA]</scope>
</reference>
<feature type="compositionally biased region" description="Low complexity" evidence="10">
    <location>
        <begin position="198"/>
        <end position="214"/>
    </location>
</feature>
<evidence type="ECO:0000256" key="6">
    <source>
        <dbReference type="ARBA" id="ARBA00023027"/>
    </source>
</evidence>
<reference evidence="14" key="2">
    <citation type="submission" date="2004-02" db="EMBL/GenBank/DDBJ databases">
        <authorList>
            <consortium name="Genoscope"/>
            <consortium name="Whitehead Institute Centre for Genome Research"/>
        </authorList>
    </citation>
    <scope>NUCLEOTIDE SEQUENCE</scope>
</reference>
<dbReference type="Gene3D" id="3.40.50.10730">
    <property type="entry name" value="Urocanase like domains"/>
    <property type="match status" value="1"/>
</dbReference>
<dbReference type="GO" id="GO:0019557">
    <property type="term" value="P:L-histidine catabolic process to glutamate and formate"/>
    <property type="evidence" value="ECO:0007669"/>
    <property type="project" value="UniProtKB-UniPathway"/>
</dbReference>
<dbReference type="Gene3D" id="3.40.1770.10">
    <property type="entry name" value="Urocanase superfamily"/>
    <property type="match status" value="2"/>
</dbReference>
<dbReference type="InterPro" id="IPR023637">
    <property type="entry name" value="Urocanase-like"/>
</dbReference>
<dbReference type="PANTHER" id="PTHR12216:SF3">
    <property type="entry name" value="UROCANATE HYDRATASE"/>
    <property type="match status" value="1"/>
</dbReference>
<evidence type="ECO:0000256" key="4">
    <source>
        <dbReference type="ARBA" id="ARBA00011992"/>
    </source>
</evidence>
<feature type="domain" description="Urocanase N-terminal" evidence="12">
    <location>
        <begin position="85"/>
        <end position="184"/>
    </location>
</feature>
<comment type="caution">
    <text evidence="14">The sequence shown here is derived from an EMBL/GenBank/DDBJ whole genome shotgun (WGS) entry which is preliminary data.</text>
</comment>
<evidence type="ECO:0000256" key="5">
    <source>
        <dbReference type="ARBA" id="ARBA00022808"/>
    </source>
</evidence>
<feature type="region of interest" description="Disordered" evidence="10">
    <location>
        <begin position="185"/>
        <end position="216"/>
    </location>
</feature>
<comment type="catalytic activity">
    <reaction evidence="9">
        <text>4-imidazolone-5-propanoate = trans-urocanate + H2O</text>
        <dbReference type="Rhea" id="RHEA:13101"/>
        <dbReference type="ChEBI" id="CHEBI:15377"/>
        <dbReference type="ChEBI" id="CHEBI:17771"/>
        <dbReference type="ChEBI" id="CHEBI:77893"/>
        <dbReference type="EC" id="4.2.1.49"/>
    </reaction>
</comment>
<feature type="compositionally biased region" description="Low complexity" evidence="10">
    <location>
        <begin position="708"/>
        <end position="717"/>
    </location>
</feature>
<evidence type="ECO:0000259" key="13">
    <source>
        <dbReference type="Pfam" id="PF17392"/>
    </source>
</evidence>
<sequence>MSSLKDVCSGLPLDPLPPNQGRDPSVPHAPVRAPNLTAEEERLALRNALRYFPPSHHATLAPEFAQELRQYGHIYMYRFRPTLPMRAYPIDQYPCRTRQAAAIMLMIMNNLDPAVAQFPQELVTYGGNGQVFSNWAQFRLVMHYLSEMSEEQTLVMYSGHPMGLFPSLPSSPRAIITNGMVTDRRASSTCIPGPRKAPLSPTSLRSSPTTPPELSMRRCLPSESPCGYGQMTAGSYCYIGPQGIVHGTMLTVLNAGRRYLGSGDLSGRVFVTSGLGGMSGAQAKAAVIAGCVGVIAEVDEAPLRKRHEQGWVMEVTSNMEHCIARIREAKSSKTPLSLGYHGNIVDLWERLLLEYERTGELLVDLGSDQTSLHNPFNGGYYPVQLSFRQANQVMVADPGRFKTMVQESLKRHVSAINKLADAGMFFWDYGNAFLLEAQRAGAQVGKVGGGATEFRYPSYVQHIMGDIFSLGFGPFRWVCTSGDPQDLAETDNIASRVLEEMSAHVTDDVRQQYDDNIRWIREAGKHKMVVGSQARILYSDQRGRVSIALAINRAVANGSVSAPVVISRDHHDVSGTDSPFRETSNVYDGSAFCADMAVHNFVGDAFRGATWVALHNGGGVGWGEVINGGFGLLLDGSAEAARRASLMLNWDVSNGVRQTRGPTRRQTRLTPFPAVAGGPSLLVGKLQRLRDHPTHHGGGRAAARHHALPGAGRARAGPGPPGLTGPTRPGSHSDRLASALSFNV</sequence>
<dbReference type="FunFam" id="3.40.50.10730:FF:000002">
    <property type="entry name" value="Urocanate hydratase 1"/>
    <property type="match status" value="1"/>
</dbReference>
<dbReference type="InterPro" id="IPR023636">
    <property type="entry name" value="Urocanase_CS"/>
</dbReference>
<keyword evidence="7" id="KW-0456">Lyase</keyword>
<accession>Q4RXU5</accession>
<comment type="pathway">
    <text evidence="2">Amino-acid degradation; L-histidine degradation into L-glutamate; N-formimidoyl-L-glutamate from L-histidine: step 2/3.</text>
</comment>
<dbReference type="PROSITE" id="PS01233">
    <property type="entry name" value="UROCANASE"/>
    <property type="match status" value="1"/>
</dbReference>
<dbReference type="SUPFAM" id="SSF111326">
    <property type="entry name" value="Urocanase"/>
    <property type="match status" value="1"/>
</dbReference>
<evidence type="ECO:0000259" key="12">
    <source>
        <dbReference type="Pfam" id="PF17391"/>
    </source>
</evidence>
<evidence type="ECO:0000256" key="2">
    <source>
        <dbReference type="ARBA" id="ARBA00004794"/>
    </source>
</evidence>
<feature type="domain" description="Urocanase Rossmann-like" evidence="11">
    <location>
        <begin position="240"/>
        <end position="463"/>
    </location>
</feature>
<dbReference type="InterPro" id="IPR038364">
    <property type="entry name" value="Urocanase_central_sf"/>
</dbReference>
<feature type="region of interest" description="Disordered" evidence="10">
    <location>
        <begin position="1"/>
        <end position="34"/>
    </location>
</feature>
<comment type="similarity">
    <text evidence="3">Belongs to the urocanase family.</text>
</comment>